<evidence type="ECO:0000313" key="3">
    <source>
        <dbReference type="Proteomes" id="UP000321408"/>
    </source>
</evidence>
<dbReference type="AlphaFoldDB" id="A0A5B9D9V5"/>
<feature type="transmembrane region" description="Helical" evidence="1">
    <location>
        <begin position="181"/>
        <end position="200"/>
    </location>
</feature>
<dbReference type="RefSeq" id="WP_147662893.1">
    <property type="nucleotide sequence ID" value="NZ_CP042905.2"/>
</dbReference>
<feature type="transmembrane region" description="Helical" evidence="1">
    <location>
        <begin position="109"/>
        <end position="127"/>
    </location>
</feature>
<keyword evidence="1" id="KW-1133">Transmembrane helix</keyword>
<feature type="transmembrane region" description="Helical" evidence="1">
    <location>
        <begin position="206"/>
        <end position="224"/>
    </location>
</feature>
<sequence>MVMIIFKFVNAIWIEAENLTEKDMGLLIDKDEKIMYVWEGKYISPKISMMAKEALSRKKAEYPFYKVHLIKNESPDHIKEMLTSIINKSEKEELAEYNKIAKLDLLQKILALFIFLLLLFAVIRLSITLNFNEFSISAQLNELFLFDSDYSRFMQINLILNIISLILLISLEILYLLSKSVLNIICTNMSIILLIYHIIWKWNFQGSIIILGMASLILIPTLFLNSKKKITNI</sequence>
<feature type="transmembrane region" description="Helical" evidence="1">
    <location>
        <begin position="153"/>
        <end position="174"/>
    </location>
</feature>
<name>A0A5B9D9V5_9ARCH</name>
<keyword evidence="1" id="KW-0472">Membrane</keyword>
<keyword evidence="3" id="KW-1185">Reference proteome</keyword>
<dbReference type="EMBL" id="CP042905">
    <property type="protein sequence ID" value="QEE15999.1"/>
    <property type="molecule type" value="Genomic_DNA"/>
</dbReference>
<protein>
    <submittedName>
        <fullName evidence="2">Uncharacterized protein</fullName>
    </submittedName>
</protein>
<dbReference type="Proteomes" id="UP000321408">
    <property type="component" value="Chromosome"/>
</dbReference>
<accession>A0A5B9D9V5</accession>
<proteinExistence type="predicted"/>
<dbReference type="GeneID" id="41329820"/>
<gene>
    <name evidence="2" type="ORF">DSAG12_01827</name>
</gene>
<organism evidence="2 3">
    <name type="scientific">Promethearchaeum syntrophicum</name>
    <dbReference type="NCBI Taxonomy" id="2594042"/>
    <lineage>
        <taxon>Archaea</taxon>
        <taxon>Promethearchaeati</taxon>
        <taxon>Promethearchaeota</taxon>
        <taxon>Promethearchaeia</taxon>
        <taxon>Promethearchaeales</taxon>
        <taxon>Promethearchaeaceae</taxon>
        <taxon>Promethearchaeum</taxon>
    </lineage>
</organism>
<reference evidence="2 3" key="2">
    <citation type="journal article" date="2024" name="Int. J. Syst. Evol. Microbiol.">
        <title>Promethearchaeum syntrophicum gen. nov., sp. nov., an anaerobic, obligately syntrophic archaeon, the first isolate of the lineage 'Asgard' archaea, and proposal of the new archaeal phylum Promethearchaeota phyl. nov. and kingdom Promethearchaeati regn. nov.</title>
        <authorList>
            <person name="Imachi H."/>
            <person name="Nobu M.K."/>
            <person name="Kato S."/>
            <person name="Takaki Y."/>
            <person name="Miyazaki M."/>
            <person name="Miyata M."/>
            <person name="Ogawara M."/>
            <person name="Saito Y."/>
            <person name="Sakai S."/>
            <person name="Tahara Y.O."/>
            <person name="Takano Y."/>
            <person name="Tasumi E."/>
            <person name="Uematsu K."/>
            <person name="Yoshimura T."/>
            <person name="Itoh T."/>
            <person name="Ohkuma M."/>
            <person name="Takai K."/>
        </authorList>
    </citation>
    <scope>NUCLEOTIDE SEQUENCE [LARGE SCALE GENOMIC DNA]</scope>
    <source>
        <strain evidence="2 3">MK-D1</strain>
    </source>
</reference>
<evidence type="ECO:0000256" key="1">
    <source>
        <dbReference type="SAM" id="Phobius"/>
    </source>
</evidence>
<evidence type="ECO:0000313" key="2">
    <source>
        <dbReference type="EMBL" id="QEE15999.1"/>
    </source>
</evidence>
<reference evidence="2 3" key="1">
    <citation type="journal article" date="2020" name="Nature">
        <title>Isolation of an archaeon at the prokaryote-eukaryote interface.</title>
        <authorList>
            <person name="Imachi H."/>
            <person name="Nobu M.K."/>
            <person name="Nakahara N."/>
            <person name="Morono Y."/>
            <person name="Ogawara M."/>
            <person name="Takaki Y."/>
            <person name="Takano Y."/>
            <person name="Uematsu K."/>
            <person name="Ikuta T."/>
            <person name="Ito M."/>
            <person name="Matsui Y."/>
            <person name="Miyazaki M."/>
            <person name="Murata K."/>
            <person name="Saito Y."/>
            <person name="Sakai S."/>
            <person name="Song C."/>
            <person name="Tasumi E."/>
            <person name="Yamanaka Y."/>
            <person name="Yamaguchi T."/>
            <person name="Kamagata Y."/>
            <person name="Tamaki H."/>
            <person name="Takai K."/>
        </authorList>
    </citation>
    <scope>NUCLEOTIDE SEQUENCE [LARGE SCALE GENOMIC DNA]</scope>
    <source>
        <strain evidence="2 3">MK-D1</strain>
    </source>
</reference>
<dbReference type="KEGG" id="psyt:DSAG12_01827"/>
<keyword evidence="1" id="KW-0812">Transmembrane</keyword>